<evidence type="ECO:0000256" key="1">
    <source>
        <dbReference type="SAM" id="MobiDB-lite"/>
    </source>
</evidence>
<sequence>MEQSNESDDGVALKSRKVWTLLNGNRLLCTATTQYYGQSQTSRMTKTRKENQHYSSTVTNNEVISGSDETIKRSKKRVNTSSAKNNGPRRRGRPTGANAARERSRVKTLRSAFLELQKTLPAVPPDTKLSKLDVLVLATTYIAHLMQTLDSDNPDNGQETEIQHRLGANGYLHPVKKWPMRSRLYVGATPSSPPSQYSSMTSQPSPSGSSDSC</sequence>
<dbReference type="Proteomes" id="UP000694865">
    <property type="component" value="Unplaced"/>
</dbReference>
<dbReference type="GeneID" id="100366381"/>
<feature type="domain" description="BHLH" evidence="2">
    <location>
        <begin position="93"/>
        <end position="145"/>
    </location>
</feature>
<accession>A0ABM0GYB5</accession>
<gene>
    <name evidence="4" type="primary">LOC100366381</name>
</gene>
<dbReference type="PROSITE" id="PS50888">
    <property type="entry name" value="BHLH"/>
    <property type="match status" value="1"/>
</dbReference>
<feature type="compositionally biased region" description="Low complexity" evidence="1">
    <location>
        <begin position="194"/>
        <end position="213"/>
    </location>
</feature>
<dbReference type="CDD" id="cd19710">
    <property type="entry name" value="bHLH_TS_TCF24"/>
    <property type="match status" value="1"/>
</dbReference>
<evidence type="ECO:0000313" key="3">
    <source>
        <dbReference type="Proteomes" id="UP000694865"/>
    </source>
</evidence>
<dbReference type="InterPro" id="IPR011598">
    <property type="entry name" value="bHLH_dom"/>
</dbReference>
<protein>
    <submittedName>
        <fullName evidence="4">Transcription factor 23-like</fullName>
    </submittedName>
</protein>
<keyword evidence="3" id="KW-1185">Reference proteome</keyword>
<proteinExistence type="predicted"/>
<dbReference type="Pfam" id="PF00010">
    <property type="entry name" value="HLH"/>
    <property type="match status" value="1"/>
</dbReference>
<evidence type="ECO:0000313" key="4">
    <source>
        <dbReference type="RefSeq" id="XP_002740066.1"/>
    </source>
</evidence>
<reference evidence="4" key="1">
    <citation type="submission" date="2025-08" db="UniProtKB">
        <authorList>
            <consortium name="RefSeq"/>
        </authorList>
    </citation>
    <scope>IDENTIFICATION</scope>
    <source>
        <tissue evidence="4">Testes</tissue>
    </source>
</reference>
<dbReference type="InterPro" id="IPR050283">
    <property type="entry name" value="E-box_TF_Regulators"/>
</dbReference>
<dbReference type="SUPFAM" id="SSF47459">
    <property type="entry name" value="HLH, helix-loop-helix DNA-binding domain"/>
    <property type="match status" value="1"/>
</dbReference>
<evidence type="ECO:0000259" key="2">
    <source>
        <dbReference type="PROSITE" id="PS50888"/>
    </source>
</evidence>
<feature type="region of interest" description="Disordered" evidence="1">
    <location>
        <begin position="185"/>
        <end position="213"/>
    </location>
</feature>
<dbReference type="SMART" id="SM00353">
    <property type="entry name" value="HLH"/>
    <property type="match status" value="1"/>
</dbReference>
<organism evidence="3 4">
    <name type="scientific">Saccoglossus kowalevskii</name>
    <name type="common">Acorn worm</name>
    <dbReference type="NCBI Taxonomy" id="10224"/>
    <lineage>
        <taxon>Eukaryota</taxon>
        <taxon>Metazoa</taxon>
        <taxon>Hemichordata</taxon>
        <taxon>Enteropneusta</taxon>
        <taxon>Harrimaniidae</taxon>
        <taxon>Saccoglossus</taxon>
    </lineage>
</organism>
<dbReference type="Gene3D" id="4.10.280.10">
    <property type="entry name" value="Helix-loop-helix DNA-binding domain"/>
    <property type="match status" value="1"/>
</dbReference>
<dbReference type="InterPro" id="IPR036638">
    <property type="entry name" value="HLH_DNA-bd_sf"/>
</dbReference>
<feature type="region of interest" description="Disordered" evidence="1">
    <location>
        <begin position="37"/>
        <end position="104"/>
    </location>
</feature>
<feature type="compositionally biased region" description="Polar residues" evidence="1">
    <location>
        <begin position="53"/>
        <end position="68"/>
    </location>
</feature>
<dbReference type="PANTHER" id="PTHR23349:SF111">
    <property type="entry name" value="BHLH DOMAIN-CONTAINING PROTEIN"/>
    <property type="match status" value="1"/>
</dbReference>
<dbReference type="PANTHER" id="PTHR23349">
    <property type="entry name" value="BASIC HELIX-LOOP-HELIX TRANSCRIPTION FACTOR, TWIST"/>
    <property type="match status" value="1"/>
</dbReference>
<dbReference type="RefSeq" id="XP_002740066.1">
    <property type="nucleotide sequence ID" value="XM_002740020.1"/>
</dbReference>
<name>A0ABM0GYB5_SACKO</name>